<dbReference type="InterPro" id="IPR011051">
    <property type="entry name" value="RmlC_Cupin_sf"/>
</dbReference>
<keyword evidence="1" id="KW-0479">Metal-binding</keyword>
<dbReference type="EMBL" id="DF968182">
    <property type="protein sequence ID" value="GAP42051.1"/>
    <property type="molecule type" value="Genomic_DNA"/>
</dbReference>
<proteinExistence type="predicted"/>
<dbReference type="Proteomes" id="UP000053091">
    <property type="component" value="Unassembled WGS sequence"/>
</dbReference>
<dbReference type="GO" id="GO:0016853">
    <property type="term" value="F:isomerase activity"/>
    <property type="evidence" value="ECO:0007669"/>
    <property type="project" value="UniProtKB-KW"/>
</dbReference>
<protein>
    <submittedName>
        <fullName evidence="3">Mannose-6-phosphate isomerase, class I</fullName>
    </submittedName>
</protein>
<dbReference type="RefSeq" id="WP_062037160.1">
    <property type="nucleotide sequence ID" value="NZ_DF968182.1"/>
</dbReference>
<dbReference type="GO" id="GO:0046872">
    <property type="term" value="F:metal ion binding"/>
    <property type="evidence" value="ECO:0007669"/>
    <property type="project" value="UniProtKB-KW"/>
</dbReference>
<dbReference type="PANTHER" id="PTHR42742">
    <property type="entry name" value="TRANSCRIPTIONAL REPRESSOR MPRA"/>
    <property type="match status" value="1"/>
</dbReference>
<dbReference type="AlphaFoldDB" id="A0A0S7BZY4"/>
<reference evidence="3" key="1">
    <citation type="journal article" date="2015" name="Genome Announc.">
        <title>Draft Genome Sequence of Bacteroidales Strain TBC1, a Novel Isolate from a Methanogenic Wastewater Treatment System.</title>
        <authorList>
            <person name="Tourlousse D.M."/>
            <person name="Matsuura N."/>
            <person name="Sun L."/>
            <person name="Toyonaga M."/>
            <person name="Kuroda K."/>
            <person name="Ohashi A."/>
            <person name="Cruz R."/>
            <person name="Yamaguchi T."/>
            <person name="Sekiguchi Y."/>
        </authorList>
    </citation>
    <scope>NUCLEOTIDE SEQUENCE [LARGE SCALE GENOMIC DNA]</scope>
    <source>
        <strain evidence="3">TBC1</strain>
    </source>
</reference>
<dbReference type="InterPro" id="IPR014710">
    <property type="entry name" value="RmlC-like_jellyroll"/>
</dbReference>
<sequence length="588" mass="66515">MAGSHRRTAQYLLPLQHPGTTPGSYDIYPAHPLPEGEICTGFTTLAAELMKHRVVLLDGYIGVFFKDIKKQLIRLFEEQNISSSWIDIYEAMLPETEISNLTAPFLGGDDPLFGTRTTLALSDFFDARKLTAINNDDLAAITVVYGCGASLCGLKGFTVYADLPKNELQFRARAGAVSNLGRQNPVDPKAMYKQFYFVDWVVLNRHKQSLLPSVDIVIDAQRPDEITWIKGTHLRKAIKSLSKNVFRVRPWFEPGTWGGDWMLRNIDGLNREVPNYAWSFELIVPENGLLLSHNNSLLEVSFDTLMFLEAEAVLGDAYQEFGTDFPIRFDFLDTFSGGNLSVQCHPHKEYTKKHFNENFTQEETYYILDAAEDATVYLGFQEDINPEAFELALSESYQENRELDIEKYVKKLPASKHDLFLIPPGTVHASGKNNMVLEISSTPYIFTFKMYDWVRPDLDGKPRPLNIKRAMENLCFDRRGAKVEQELVCRPALIREDKAHSLFHLKTHPDHLYDVHRIHLKSTVVIPTEGKFMVFSLVEGSRVSLTSHNGITMHFNYAETFVVPAAAGFITLVNEGGGTAILVKAFVK</sequence>
<dbReference type="SUPFAM" id="SSF51182">
    <property type="entry name" value="RmlC-like cupins"/>
    <property type="match status" value="1"/>
</dbReference>
<dbReference type="InterPro" id="IPR051804">
    <property type="entry name" value="Carb_Metab_Reg_Kinase/Isom"/>
</dbReference>
<name>A0A0S7BZY4_9BACT</name>
<dbReference type="PATRIC" id="fig|1678841.3.peg.214"/>
<organism evidence="3">
    <name type="scientific">Lentimicrobium saccharophilum</name>
    <dbReference type="NCBI Taxonomy" id="1678841"/>
    <lineage>
        <taxon>Bacteria</taxon>
        <taxon>Pseudomonadati</taxon>
        <taxon>Bacteroidota</taxon>
        <taxon>Bacteroidia</taxon>
        <taxon>Bacteroidales</taxon>
        <taxon>Lentimicrobiaceae</taxon>
        <taxon>Lentimicrobium</taxon>
    </lineage>
</organism>
<evidence type="ECO:0000256" key="1">
    <source>
        <dbReference type="ARBA" id="ARBA00022723"/>
    </source>
</evidence>
<dbReference type="Gene3D" id="2.60.120.10">
    <property type="entry name" value="Jelly Rolls"/>
    <property type="match status" value="1"/>
</dbReference>
<evidence type="ECO:0000313" key="4">
    <source>
        <dbReference type="Proteomes" id="UP000053091"/>
    </source>
</evidence>
<accession>A0A0S7BZY4</accession>
<keyword evidence="4" id="KW-1185">Reference proteome</keyword>
<dbReference type="PANTHER" id="PTHR42742:SF3">
    <property type="entry name" value="FRUCTOKINASE"/>
    <property type="match status" value="1"/>
</dbReference>
<evidence type="ECO:0000256" key="2">
    <source>
        <dbReference type="ARBA" id="ARBA00022833"/>
    </source>
</evidence>
<gene>
    <name evidence="3" type="ORF">TBC1_11179</name>
</gene>
<dbReference type="CDD" id="cd07010">
    <property type="entry name" value="cupin_PMI_type_I_N_bac"/>
    <property type="match status" value="1"/>
</dbReference>
<keyword evidence="3" id="KW-0413">Isomerase</keyword>
<dbReference type="STRING" id="1678841.TBC1_11179"/>
<dbReference type="OrthoDB" id="9808275at2"/>
<evidence type="ECO:0000313" key="3">
    <source>
        <dbReference type="EMBL" id="GAP42051.1"/>
    </source>
</evidence>
<keyword evidence="2" id="KW-0862">Zinc</keyword>